<dbReference type="PANTHER" id="PTHR24223:SF356">
    <property type="entry name" value="ATP-BINDING CASSETTE TRANSPORTER ABC4"/>
    <property type="match status" value="1"/>
</dbReference>
<evidence type="ECO:0000313" key="12">
    <source>
        <dbReference type="EMBL" id="PBK92852.1"/>
    </source>
</evidence>
<dbReference type="Gene3D" id="3.40.50.300">
    <property type="entry name" value="P-loop containing nucleotide triphosphate hydrolases"/>
    <property type="match status" value="1"/>
</dbReference>
<feature type="transmembrane region" description="Helical" evidence="9">
    <location>
        <begin position="139"/>
        <end position="157"/>
    </location>
</feature>
<keyword evidence="2" id="KW-0813">Transport</keyword>
<evidence type="ECO:0000259" key="10">
    <source>
        <dbReference type="PROSITE" id="PS50893"/>
    </source>
</evidence>
<dbReference type="GO" id="GO:0140359">
    <property type="term" value="F:ABC-type transporter activity"/>
    <property type="evidence" value="ECO:0007669"/>
    <property type="project" value="InterPro"/>
</dbReference>
<dbReference type="Pfam" id="PF00005">
    <property type="entry name" value="ABC_tran"/>
    <property type="match status" value="1"/>
</dbReference>
<dbReference type="CDD" id="cd18604">
    <property type="entry name" value="ABC_6TM_VMR1_D2_like"/>
    <property type="match status" value="1"/>
</dbReference>
<evidence type="ECO:0000256" key="9">
    <source>
        <dbReference type="SAM" id="Phobius"/>
    </source>
</evidence>
<evidence type="ECO:0000256" key="1">
    <source>
        <dbReference type="ARBA" id="ARBA00004141"/>
    </source>
</evidence>
<dbReference type="FunFam" id="1.20.1560.10:FF:000013">
    <property type="entry name" value="ABC transporter C family member 2"/>
    <property type="match status" value="1"/>
</dbReference>
<feature type="transmembrane region" description="Helical" evidence="9">
    <location>
        <begin position="57"/>
        <end position="81"/>
    </location>
</feature>
<dbReference type="SMART" id="SM00382">
    <property type="entry name" value="AAA"/>
    <property type="match status" value="1"/>
</dbReference>
<keyword evidence="6" id="KW-0067">ATP-binding</keyword>
<dbReference type="InterPro" id="IPR036640">
    <property type="entry name" value="ABC1_TM_sf"/>
</dbReference>
<evidence type="ECO:0000256" key="8">
    <source>
        <dbReference type="ARBA" id="ARBA00023136"/>
    </source>
</evidence>
<dbReference type="GO" id="GO:0016020">
    <property type="term" value="C:membrane"/>
    <property type="evidence" value="ECO:0007669"/>
    <property type="project" value="UniProtKB-SubCell"/>
</dbReference>
<evidence type="ECO:0000259" key="11">
    <source>
        <dbReference type="PROSITE" id="PS50929"/>
    </source>
</evidence>
<evidence type="ECO:0000256" key="4">
    <source>
        <dbReference type="ARBA" id="ARBA00022737"/>
    </source>
</evidence>
<accession>A0A2H3DN10</accession>
<sequence length="665" mass="74092">EEALHRADEEVVEALDAGLEKKKKPDGKLILTEEIRQGHISWSSFKLYLTSLGGHHIFLFFAAFLGTFSIQQFMGIMQTWYLGYWASQYDDHKSEDVPIFFYLGAYSSLLLLGFALHAISYVVYVFGTIRASRSIHKKLMVSIMGTTLRCLFPFFHMPVIQRFYRWLDITPASRIIARCTLDIRAVDSTLPTSLFHLTSMSMAMLLKFSAIVVFTPAFLVPGLIMAIAGAYLGQIYMKAQLPVKREMSNAKAPVLGHFGAAIAGLTSIRAYGAESASIQESPNRIDRYTRTTRAYYNLNRWVDVRADALGALFSASLAAYLVYAQNARAFNVGFSLNMAVGFTSKILFWVRFLNRFEIEGNRYIISLQVDPLHLPFHISLERIQSYLDVDHEEKPSKVREPPASWPTSGQLRVENLSARYSPDGPKVLHDLSFTIQSGERIGIVGRTGSGKSSLTLSLLRCMYTEGKVYYDGISTTAINLDALRSRITIIPQVPELLSGTLRQNLDPFDRCDDATLNGALRAAGLFSLQGETNEGRITLDSVIATGGGNLSVGQRQILALARALVRGSKLLILDEATSAIDYKTDSIIQSSLRNELSPDTTLITVAHRLQTVMDADKIMVLDAGHIVEFDAPQMLLKDPHGKLRSFVDESADRDLLYAMAEQKHK</sequence>
<dbReference type="PROSITE" id="PS50929">
    <property type="entry name" value="ABC_TM1F"/>
    <property type="match status" value="1"/>
</dbReference>
<evidence type="ECO:0000313" key="13">
    <source>
        <dbReference type="Proteomes" id="UP000217790"/>
    </source>
</evidence>
<dbReference type="GO" id="GO:0005524">
    <property type="term" value="F:ATP binding"/>
    <property type="evidence" value="ECO:0007669"/>
    <property type="project" value="UniProtKB-KW"/>
</dbReference>
<dbReference type="FunFam" id="3.40.50.300:FF:000838">
    <property type="entry name" value="ABC multidrug transporter (Eurofung)"/>
    <property type="match status" value="1"/>
</dbReference>
<dbReference type="Proteomes" id="UP000217790">
    <property type="component" value="Unassembled WGS sequence"/>
</dbReference>
<protein>
    <submittedName>
        <fullName evidence="12">P-loop containing nucleoside triphosphate hydrolase protein</fullName>
    </submittedName>
</protein>
<dbReference type="AlphaFoldDB" id="A0A2H3DN10"/>
<dbReference type="STRING" id="47427.A0A2H3DN10"/>
<dbReference type="SUPFAM" id="SSF52540">
    <property type="entry name" value="P-loop containing nucleoside triphosphate hydrolases"/>
    <property type="match status" value="1"/>
</dbReference>
<gene>
    <name evidence="12" type="ORF">ARMGADRAFT_1080066</name>
</gene>
<organism evidence="12 13">
    <name type="scientific">Armillaria gallica</name>
    <name type="common">Bulbous honey fungus</name>
    <name type="synonym">Armillaria bulbosa</name>
    <dbReference type="NCBI Taxonomy" id="47427"/>
    <lineage>
        <taxon>Eukaryota</taxon>
        <taxon>Fungi</taxon>
        <taxon>Dikarya</taxon>
        <taxon>Basidiomycota</taxon>
        <taxon>Agaricomycotina</taxon>
        <taxon>Agaricomycetes</taxon>
        <taxon>Agaricomycetidae</taxon>
        <taxon>Agaricales</taxon>
        <taxon>Marasmiineae</taxon>
        <taxon>Physalacriaceae</taxon>
        <taxon>Armillaria</taxon>
    </lineage>
</organism>
<dbReference type="EMBL" id="KZ293657">
    <property type="protein sequence ID" value="PBK92852.1"/>
    <property type="molecule type" value="Genomic_DNA"/>
</dbReference>
<dbReference type="OrthoDB" id="6500128at2759"/>
<keyword evidence="4" id="KW-0677">Repeat</keyword>
<name>A0A2H3DN10_ARMGA</name>
<dbReference type="Pfam" id="PF00664">
    <property type="entry name" value="ABC_membrane"/>
    <property type="match status" value="1"/>
</dbReference>
<keyword evidence="3 9" id="KW-0812">Transmembrane</keyword>
<keyword evidence="13" id="KW-1185">Reference proteome</keyword>
<dbReference type="GO" id="GO:0016887">
    <property type="term" value="F:ATP hydrolysis activity"/>
    <property type="evidence" value="ECO:0007669"/>
    <property type="project" value="InterPro"/>
</dbReference>
<dbReference type="OMA" id="RENWWSA"/>
<dbReference type="PANTHER" id="PTHR24223">
    <property type="entry name" value="ATP-BINDING CASSETTE SUB-FAMILY C"/>
    <property type="match status" value="1"/>
</dbReference>
<feature type="transmembrane region" description="Helical" evidence="9">
    <location>
        <begin position="304"/>
        <end position="323"/>
    </location>
</feature>
<keyword evidence="8 9" id="KW-0472">Membrane</keyword>
<dbReference type="InParanoid" id="A0A2H3DN10"/>
<evidence type="ECO:0000256" key="5">
    <source>
        <dbReference type="ARBA" id="ARBA00022741"/>
    </source>
</evidence>
<dbReference type="Gene3D" id="1.20.1560.10">
    <property type="entry name" value="ABC transporter type 1, transmembrane domain"/>
    <property type="match status" value="1"/>
</dbReference>
<reference evidence="13" key="1">
    <citation type="journal article" date="2017" name="Nat. Ecol. Evol.">
        <title>Genome expansion and lineage-specific genetic innovations in the forest pathogenic fungi Armillaria.</title>
        <authorList>
            <person name="Sipos G."/>
            <person name="Prasanna A.N."/>
            <person name="Walter M.C."/>
            <person name="O'Connor E."/>
            <person name="Balint B."/>
            <person name="Krizsan K."/>
            <person name="Kiss B."/>
            <person name="Hess J."/>
            <person name="Varga T."/>
            <person name="Slot J."/>
            <person name="Riley R."/>
            <person name="Boka B."/>
            <person name="Rigling D."/>
            <person name="Barry K."/>
            <person name="Lee J."/>
            <person name="Mihaltcheva S."/>
            <person name="LaButti K."/>
            <person name="Lipzen A."/>
            <person name="Waldron R."/>
            <person name="Moloney N.M."/>
            <person name="Sperisen C."/>
            <person name="Kredics L."/>
            <person name="Vagvoelgyi C."/>
            <person name="Patrignani A."/>
            <person name="Fitzpatrick D."/>
            <person name="Nagy I."/>
            <person name="Doyle S."/>
            <person name="Anderson J.B."/>
            <person name="Grigoriev I.V."/>
            <person name="Gueldener U."/>
            <person name="Muensterkoetter M."/>
            <person name="Nagy L.G."/>
        </authorList>
    </citation>
    <scope>NUCLEOTIDE SEQUENCE [LARGE SCALE GENOMIC DNA]</scope>
    <source>
        <strain evidence="13">Ar21-2</strain>
    </source>
</reference>
<dbReference type="SUPFAM" id="SSF90123">
    <property type="entry name" value="ABC transporter transmembrane region"/>
    <property type="match status" value="1"/>
</dbReference>
<feature type="domain" description="ABC transmembrane type-1" evidence="11">
    <location>
        <begin position="70"/>
        <end position="344"/>
    </location>
</feature>
<feature type="transmembrane region" description="Helical" evidence="9">
    <location>
        <begin position="101"/>
        <end position="127"/>
    </location>
</feature>
<keyword evidence="12" id="KW-0378">Hydrolase</keyword>
<comment type="subcellular location">
    <subcellularLocation>
        <location evidence="1">Membrane</location>
        <topology evidence="1">Multi-pass membrane protein</topology>
    </subcellularLocation>
</comment>
<dbReference type="PROSITE" id="PS50893">
    <property type="entry name" value="ABC_TRANSPORTER_2"/>
    <property type="match status" value="1"/>
</dbReference>
<proteinExistence type="predicted"/>
<feature type="transmembrane region" description="Helical" evidence="9">
    <location>
        <begin position="254"/>
        <end position="272"/>
    </location>
</feature>
<feature type="transmembrane region" description="Helical" evidence="9">
    <location>
        <begin position="208"/>
        <end position="233"/>
    </location>
</feature>
<evidence type="ECO:0000256" key="2">
    <source>
        <dbReference type="ARBA" id="ARBA00022448"/>
    </source>
</evidence>
<dbReference type="InterPro" id="IPR003593">
    <property type="entry name" value="AAA+_ATPase"/>
</dbReference>
<evidence type="ECO:0000256" key="3">
    <source>
        <dbReference type="ARBA" id="ARBA00022692"/>
    </source>
</evidence>
<dbReference type="InterPro" id="IPR003439">
    <property type="entry name" value="ABC_transporter-like_ATP-bd"/>
</dbReference>
<feature type="non-terminal residue" evidence="12">
    <location>
        <position position="1"/>
    </location>
</feature>
<feature type="domain" description="ABC transporter" evidence="10">
    <location>
        <begin position="411"/>
        <end position="648"/>
    </location>
</feature>
<dbReference type="InterPro" id="IPR050173">
    <property type="entry name" value="ABC_transporter_C-like"/>
</dbReference>
<dbReference type="CDD" id="cd03244">
    <property type="entry name" value="ABCC_MRP_domain2"/>
    <property type="match status" value="1"/>
</dbReference>
<dbReference type="InterPro" id="IPR011527">
    <property type="entry name" value="ABC1_TM_dom"/>
</dbReference>
<evidence type="ECO:0000256" key="7">
    <source>
        <dbReference type="ARBA" id="ARBA00022989"/>
    </source>
</evidence>
<keyword evidence="5" id="KW-0547">Nucleotide-binding</keyword>
<dbReference type="InterPro" id="IPR027417">
    <property type="entry name" value="P-loop_NTPase"/>
</dbReference>
<keyword evidence="7 9" id="KW-1133">Transmembrane helix</keyword>
<evidence type="ECO:0000256" key="6">
    <source>
        <dbReference type="ARBA" id="ARBA00022840"/>
    </source>
</evidence>
<feature type="transmembrane region" description="Helical" evidence="9">
    <location>
        <begin position="330"/>
        <end position="350"/>
    </location>
</feature>